<gene>
    <name evidence="1" type="ORF">EDD80_10133</name>
</gene>
<dbReference type="RefSeq" id="WP_132127319.1">
    <property type="nucleotide sequence ID" value="NZ_CP042432.1"/>
</dbReference>
<protein>
    <recommendedName>
        <fullName evidence="3">DUF4382 domain-containing protein</fullName>
    </recommendedName>
</protein>
<proteinExistence type="predicted"/>
<name>A0A4R3KXW0_9SPHI</name>
<organism evidence="1 2">
    <name type="scientific">Anseongella ginsenosidimutans</name>
    <dbReference type="NCBI Taxonomy" id="496056"/>
    <lineage>
        <taxon>Bacteria</taxon>
        <taxon>Pseudomonadati</taxon>
        <taxon>Bacteroidota</taxon>
        <taxon>Sphingobacteriia</taxon>
        <taxon>Sphingobacteriales</taxon>
        <taxon>Sphingobacteriaceae</taxon>
        <taxon>Anseongella</taxon>
    </lineage>
</organism>
<keyword evidence="2" id="KW-1185">Reference proteome</keyword>
<evidence type="ECO:0000313" key="1">
    <source>
        <dbReference type="EMBL" id="TCS89836.1"/>
    </source>
</evidence>
<evidence type="ECO:0000313" key="2">
    <source>
        <dbReference type="Proteomes" id="UP000295807"/>
    </source>
</evidence>
<sequence>MVKLFARSCLLLILLLPGCEKQEFTEPAPFELEFSATGTPVMEGRLGFGDITMHPEKIEIEGIRSAGDDVFFERDLKAGALTLGQHPVLHFDLPQGIYNRLTINLSFEPDEEKEEEFEEELGDLLEDLQGGVLSPIAEAALGELILDYREGEPGFLYSGTYKHGQEEFELLLVINNPFVLNLTATNTSGSREIVLEKGKDNRAALYFDIEKWFSIVPAQLVEKSPKGTANGKTYVLIHKKLNPGLFNMLYNRIEQFTTLVVNE</sequence>
<dbReference type="Proteomes" id="UP000295807">
    <property type="component" value="Unassembled WGS sequence"/>
</dbReference>
<accession>A0A4R3KXW0</accession>
<dbReference type="EMBL" id="SMAD01000001">
    <property type="protein sequence ID" value="TCS89836.1"/>
    <property type="molecule type" value="Genomic_DNA"/>
</dbReference>
<comment type="caution">
    <text evidence="1">The sequence shown here is derived from an EMBL/GenBank/DDBJ whole genome shotgun (WGS) entry which is preliminary data.</text>
</comment>
<dbReference type="OrthoDB" id="1114340at2"/>
<dbReference type="AlphaFoldDB" id="A0A4R3KXW0"/>
<evidence type="ECO:0008006" key="3">
    <source>
        <dbReference type="Google" id="ProtNLM"/>
    </source>
</evidence>
<reference evidence="1 2" key="1">
    <citation type="submission" date="2019-03" db="EMBL/GenBank/DDBJ databases">
        <title>Genomic Encyclopedia of Type Strains, Phase IV (KMG-IV): sequencing the most valuable type-strain genomes for metagenomic binning, comparative biology and taxonomic classification.</title>
        <authorList>
            <person name="Goeker M."/>
        </authorList>
    </citation>
    <scope>NUCLEOTIDE SEQUENCE [LARGE SCALE GENOMIC DNA]</scope>
    <source>
        <strain evidence="1 2">DSM 21100</strain>
    </source>
</reference>